<sequence length="196" mass="20713">MIAILVILTAAAALAVMLPRGRPGRDVRVAVAVTLVAGLSAYAATGRPLLPAAPPQALPIDRTRTLFETERQARLPRFGPAAAWLTFADALLRADGSAMAIRGLRGEIDVHPSDVELWIGLGHALAVHAGRVGDASRLAFDRAAALAPDSPHPAFFLGLTQFETGDRAGAAATWRALKGRALPVHDLDAWITRAER</sequence>
<name>A0A552U9X0_9SPHN</name>
<dbReference type="EMBL" id="VJWA01000002">
    <property type="protein sequence ID" value="TRW15010.1"/>
    <property type="molecule type" value="Genomic_DNA"/>
</dbReference>
<dbReference type="Proteomes" id="UP000317894">
    <property type="component" value="Unassembled WGS sequence"/>
</dbReference>
<reference evidence="1 2" key="1">
    <citation type="submission" date="2019-07" db="EMBL/GenBank/DDBJ databases">
        <title>Novel species isolated from glacier.</title>
        <authorList>
            <person name="Liu Q."/>
            <person name="Xin Y.-H."/>
        </authorList>
    </citation>
    <scope>NUCLEOTIDE SEQUENCE [LARGE SCALE GENOMIC DNA]</scope>
    <source>
        <strain evidence="1 2">LB1R16</strain>
    </source>
</reference>
<organism evidence="1 2">
    <name type="scientific">Glacieibacterium frigidum</name>
    <dbReference type="NCBI Taxonomy" id="2593303"/>
    <lineage>
        <taxon>Bacteria</taxon>
        <taxon>Pseudomonadati</taxon>
        <taxon>Pseudomonadota</taxon>
        <taxon>Alphaproteobacteria</taxon>
        <taxon>Sphingomonadales</taxon>
        <taxon>Sphingosinicellaceae</taxon>
        <taxon>Glacieibacterium</taxon>
    </lineage>
</organism>
<dbReference type="OrthoDB" id="7390129at2"/>
<dbReference type="SUPFAM" id="SSF48452">
    <property type="entry name" value="TPR-like"/>
    <property type="match status" value="1"/>
</dbReference>
<evidence type="ECO:0000313" key="1">
    <source>
        <dbReference type="EMBL" id="TRW15010.1"/>
    </source>
</evidence>
<dbReference type="AlphaFoldDB" id="A0A552U9X0"/>
<evidence type="ECO:0000313" key="2">
    <source>
        <dbReference type="Proteomes" id="UP000317894"/>
    </source>
</evidence>
<dbReference type="RefSeq" id="WP_144335179.1">
    <property type="nucleotide sequence ID" value="NZ_VJWA01000002.1"/>
</dbReference>
<protein>
    <recommendedName>
        <fullName evidence="3">Cytochrome c biogenesis factor</fullName>
    </recommendedName>
</protein>
<keyword evidence="2" id="KW-1185">Reference proteome</keyword>
<comment type="caution">
    <text evidence="1">The sequence shown here is derived from an EMBL/GenBank/DDBJ whole genome shotgun (WGS) entry which is preliminary data.</text>
</comment>
<dbReference type="Gene3D" id="1.25.40.10">
    <property type="entry name" value="Tetratricopeptide repeat domain"/>
    <property type="match status" value="1"/>
</dbReference>
<evidence type="ECO:0008006" key="3">
    <source>
        <dbReference type="Google" id="ProtNLM"/>
    </source>
</evidence>
<proteinExistence type="predicted"/>
<accession>A0A552U9X0</accession>
<gene>
    <name evidence="1" type="ORF">FMM06_15250</name>
</gene>
<dbReference type="InterPro" id="IPR011990">
    <property type="entry name" value="TPR-like_helical_dom_sf"/>
</dbReference>